<evidence type="ECO:0000256" key="2">
    <source>
        <dbReference type="PIRSR" id="PIRSR600246-2"/>
    </source>
</evidence>
<dbReference type="Pfam" id="PF01112">
    <property type="entry name" value="Asparaginase_2"/>
    <property type="match status" value="1"/>
</dbReference>
<keyword evidence="5" id="KW-1185">Reference proteome</keyword>
<feature type="site" description="Cleavage; by autolysis" evidence="3">
    <location>
        <begin position="189"/>
        <end position="190"/>
    </location>
</feature>
<name>A0A2S7WAR4_9FLAO</name>
<dbReference type="Gene3D" id="3.60.20.30">
    <property type="entry name" value="(Glycosyl)asparaginase"/>
    <property type="match status" value="1"/>
</dbReference>
<proteinExistence type="predicted"/>
<evidence type="ECO:0000256" key="1">
    <source>
        <dbReference type="PIRSR" id="PIRSR600246-1"/>
    </source>
</evidence>
<sequence length="331" mass="35666">MKRRNFIKNSLATTVGLMAVSNTLSSCDEKPAKKTALISTPIRPLVIATWDTPLAVETAAKVLENGGSALDAVEQGCRIEEANEKGQSVGKGGLPDRDGNVTLDACIMDSKGNYGAVLAVKNIKHVVSVARKVMEETPHVMLVGEGAQQFAISKGFEKEDLLTEASKKAWEKWKETSEYKPIINIENHDTIGMLAIDKDGNISGACTTSGLAYKMAGRVGDSPIIGGGLFVDNEIGGASATGLGEEVLKTVGSFLIVELMRQGKSPQEACEIAIDRIVKKPGKNFKDFQVGYIALNKQGEIGGYSIHEWFSYNVYQNGENKNIKSDFYNKG</sequence>
<dbReference type="InterPro" id="IPR029055">
    <property type="entry name" value="Ntn_hydrolases_N"/>
</dbReference>
<comment type="caution">
    <text evidence="4">The sequence shown here is derived from an EMBL/GenBank/DDBJ whole genome shotgun (WGS) entry which is preliminary data.</text>
</comment>
<evidence type="ECO:0000313" key="5">
    <source>
        <dbReference type="Proteomes" id="UP000237608"/>
    </source>
</evidence>
<dbReference type="GO" id="GO:0005737">
    <property type="term" value="C:cytoplasm"/>
    <property type="evidence" value="ECO:0007669"/>
    <property type="project" value="TreeGrafter"/>
</dbReference>
<evidence type="ECO:0000256" key="3">
    <source>
        <dbReference type="PIRSR" id="PIRSR600246-3"/>
    </source>
</evidence>
<dbReference type="CDD" id="cd04513">
    <property type="entry name" value="Glycosylasparaginase"/>
    <property type="match status" value="1"/>
</dbReference>
<feature type="binding site" evidence="2">
    <location>
        <begin position="241"/>
        <end position="244"/>
    </location>
    <ligand>
        <name>substrate</name>
    </ligand>
</feature>
<dbReference type="OrthoDB" id="9780217at2"/>
<dbReference type="SUPFAM" id="SSF56235">
    <property type="entry name" value="N-terminal nucleophile aminohydrolases (Ntn hydrolases)"/>
    <property type="match status" value="1"/>
</dbReference>
<dbReference type="EMBL" id="MSCL01000001">
    <property type="protein sequence ID" value="PQJ74677.1"/>
    <property type="molecule type" value="Genomic_DNA"/>
</dbReference>
<dbReference type="RefSeq" id="WP_105045825.1">
    <property type="nucleotide sequence ID" value="NZ_CP150662.1"/>
</dbReference>
<evidence type="ECO:0000313" key="4">
    <source>
        <dbReference type="EMBL" id="PQJ74677.1"/>
    </source>
</evidence>
<protein>
    <submittedName>
        <fullName evidence="4">Glycosylasparaginase</fullName>
    </submittedName>
</protein>
<dbReference type="FunFam" id="3.60.20.30:FF:000005">
    <property type="entry name" value="N(4)-(Beta-N-acetylglucosaminyl)-L-asparaginase"/>
    <property type="match status" value="1"/>
</dbReference>
<accession>A0A2S7WAR4</accession>
<gene>
    <name evidence="4" type="ORF">BTO13_05135</name>
</gene>
<dbReference type="InterPro" id="IPR000246">
    <property type="entry name" value="Peptidase_T2"/>
</dbReference>
<dbReference type="AlphaFoldDB" id="A0A2S7WAR4"/>
<dbReference type="PANTHER" id="PTHR10188">
    <property type="entry name" value="L-ASPARAGINASE"/>
    <property type="match status" value="1"/>
</dbReference>
<dbReference type="Proteomes" id="UP000237608">
    <property type="component" value="Unassembled WGS sequence"/>
</dbReference>
<organism evidence="4 5">
    <name type="scientific">Polaribacter gangjinensis</name>
    <dbReference type="NCBI Taxonomy" id="574710"/>
    <lineage>
        <taxon>Bacteria</taxon>
        <taxon>Pseudomonadati</taxon>
        <taxon>Bacteroidota</taxon>
        <taxon>Flavobacteriia</taxon>
        <taxon>Flavobacteriales</taxon>
        <taxon>Flavobacteriaceae</taxon>
    </lineage>
</organism>
<reference evidence="4 5" key="1">
    <citation type="submission" date="2016-12" db="EMBL/GenBank/DDBJ databases">
        <title>Trade-off between light-utilization and light-protection in marine flavobacteria.</title>
        <authorList>
            <person name="Kumagai Y."/>
            <person name="Yoshizawa S."/>
            <person name="Kogure K."/>
            <person name="Iwasaki W."/>
        </authorList>
    </citation>
    <scope>NUCLEOTIDE SEQUENCE [LARGE SCALE GENOMIC DNA]</scope>
    <source>
        <strain evidence="4 5">KCTC 22729</strain>
    </source>
</reference>
<dbReference type="GO" id="GO:0016811">
    <property type="term" value="F:hydrolase activity, acting on carbon-nitrogen (but not peptide) bonds, in linear amides"/>
    <property type="evidence" value="ECO:0007669"/>
    <property type="project" value="UniProtKB-ARBA"/>
</dbReference>
<dbReference type="PANTHER" id="PTHR10188:SF6">
    <property type="entry name" value="N(4)-(BETA-N-ACETYLGLUCOSAMINYL)-L-ASPARAGINASE"/>
    <property type="match status" value="1"/>
</dbReference>
<feature type="active site" description="Nucleophile" evidence="1">
    <location>
        <position position="190"/>
    </location>
</feature>
<dbReference type="PROSITE" id="PS51257">
    <property type="entry name" value="PROKAR_LIPOPROTEIN"/>
    <property type="match status" value="1"/>
</dbReference>
<feature type="binding site" evidence="2">
    <location>
        <begin position="218"/>
        <end position="221"/>
    </location>
    <ligand>
        <name>substrate</name>
    </ligand>
</feature>